<protein>
    <submittedName>
        <fullName evidence="13">TonB-dependent receptor</fullName>
    </submittedName>
</protein>
<dbReference type="PROSITE" id="PS52016">
    <property type="entry name" value="TONB_DEPENDENT_REC_3"/>
    <property type="match status" value="1"/>
</dbReference>
<evidence type="ECO:0000256" key="8">
    <source>
        <dbReference type="PROSITE-ProRule" id="PRU01360"/>
    </source>
</evidence>
<evidence type="ECO:0000256" key="4">
    <source>
        <dbReference type="ARBA" id="ARBA00022692"/>
    </source>
</evidence>
<evidence type="ECO:0000256" key="7">
    <source>
        <dbReference type="ARBA" id="ARBA00023237"/>
    </source>
</evidence>
<dbReference type="Gene3D" id="2.170.130.10">
    <property type="entry name" value="TonB-dependent receptor, plug domain"/>
    <property type="match status" value="1"/>
</dbReference>
<accession>A0A6I4IZ40</accession>
<organism evidence="13 14">
    <name type="scientific">Sphingomonas horti</name>
    <dbReference type="NCBI Taxonomy" id="2682842"/>
    <lineage>
        <taxon>Bacteria</taxon>
        <taxon>Pseudomonadati</taxon>
        <taxon>Pseudomonadota</taxon>
        <taxon>Alphaproteobacteria</taxon>
        <taxon>Sphingomonadales</taxon>
        <taxon>Sphingomonadaceae</taxon>
        <taxon>Sphingomonas</taxon>
    </lineage>
</organism>
<feature type="chain" id="PRO_5026319432" evidence="10">
    <location>
        <begin position="23"/>
        <end position="687"/>
    </location>
</feature>
<keyword evidence="7 8" id="KW-0998">Cell outer membrane</keyword>
<keyword evidence="6 8" id="KW-0472">Membrane</keyword>
<keyword evidence="2 8" id="KW-0813">Transport</keyword>
<feature type="domain" description="TonB-dependent receptor plug" evidence="12">
    <location>
        <begin position="52"/>
        <end position="156"/>
    </location>
</feature>
<dbReference type="PANTHER" id="PTHR30069:SF40">
    <property type="entry name" value="TONB-DEPENDENT RECEPTOR NMB0964-RELATED"/>
    <property type="match status" value="1"/>
</dbReference>
<dbReference type="Gene3D" id="2.40.170.20">
    <property type="entry name" value="TonB-dependent receptor, beta-barrel domain"/>
    <property type="match status" value="1"/>
</dbReference>
<dbReference type="InterPro" id="IPR039426">
    <property type="entry name" value="TonB-dep_rcpt-like"/>
</dbReference>
<keyword evidence="5 9" id="KW-0798">TonB box</keyword>
<evidence type="ECO:0000256" key="10">
    <source>
        <dbReference type="SAM" id="SignalP"/>
    </source>
</evidence>
<feature type="domain" description="TonB-dependent receptor-like beta-barrel" evidence="11">
    <location>
        <begin position="260"/>
        <end position="655"/>
    </location>
</feature>
<evidence type="ECO:0000313" key="14">
    <source>
        <dbReference type="Proteomes" id="UP000441389"/>
    </source>
</evidence>
<dbReference type="CDD" id="cd01347">
    <property type="entry name" value="ligand_gated_channel"/>
    <property type="match status" value="1"/>
</dbReference>
<dbReference type="GO" id="GO:0015344">
    <property type="term" value="F:siderophore uptake transmembrane transporter activity"/>
    <property type="evidence" value="ECO:0007669"/>
    <property type="project" value="TreeGrafter"/>
</dbReference>
<keyword evidence="3 8" id="KW-1134">Transmembrane beta strand</keyword>
<evidence type="ECO:0000256" key="2">
    <source>
        <dbReference type="ARBA" id="ARBA00022448"/>
    </source>
</evidence>
<gene>
    <name evidence="13" type="ORF">GON01_06140</name>
</gene>
<keyword evidence="13" id="KW-0675">Receptor</keyword>
<keyword evidence="10" id="KW-0732">Signal</keyword>
<dbReference type="GO" id="GO:0044718">
    <property type="term" value="P:siderophore transmembrane transport"/>
    <property type="evidence" value="ECO:0007669"/>
    <property type="project" value="TreeGrafter"/>
</dbReference>
<dbReference type="SUPFAM" id="SSF56935">
    <property type="entry name" value="Porins"/>
    <property type="match status" value="1"/>
</dbReference>
<proteinExistence type="inferred from homology"/>
<dbReference type="InterPro" id="IPR036942">
    <property type="entry name" value="Beta-barrel_TonB_sf"/>
</dbReference>
<evidence type="ECO:0000256" key="5">
    <source>
        <dbReference type="ARBA" id="ARBA00023077"/>
    </source>
</evidence>
<dbReference type="InterPro" id="IPR012910">
    <property type="entry name" value="Plug_dom"/>
</dbReference>
<evidence type="ECO:0000256" key="3">
    <source>
        <dbReference type="ARBA" id="ARBA00022452"/>
    </source>
</evidence>
<evidence type="ECO:0000256" key="9">
    <source>
        <dbReference type="RuleBase" id="RU003357"/>
    </source>
</evidence>
<dbReference type="GO" id="GO:0009279">
    <property type="term" value="C:cell outer membrane"/>
    <property type="evidence" value="ECO:0007669"/>
    <property type="project" value="UniProtKB-SubCell"/>
</dbReference>
<comment type="subcellular location">
    <subcellularLocation>
        <location evidence="1 8">Cell outer membrane</location>
        <topology evidence="1 8">Multi-pass membrane protein</topology>
    </subcellularLocation>
</comment>
<dbReference type="Proteomes" id="UP000441389">
    <property type="component" value="Unassembled WGS sequence"/>
</dbReference>
<feature type="signal peptide" evidence="10">
    <location>
        <begin position="1"/>
        <end position="22"/>
    </location>
</feature>
<dbReference type="PANTHER" id="PTHR30069">
    <property type="entry name" value="TONB-DEPENDENT OUTER MEMBRANE RECEPTOR"/>
    <property type="match status" value="1"/>
</dbReference>
<keyword evidence="4 8" id="KW-0812">Transmembrane</keyword>
<evidence type="ECO:0000259" key="12">
    <source>
        <dbReference type="Pfam" id="PF07715"/>
    </source>
</evidence>
<dbReference type="Pfam" id="PF07715">
    <property type="entry name" value="Plug"/>
    <property type="match status" value="1"/>
</dbReference>
<evidence type="ECO:0000256" key="1">
    <source>
        <dbReference type="ARBA" id="ARBA00004571"/>
    </source>
</evidence>
<evidence type="ECO:0000256" key="6">
    <source>
        <dbReference type="ARBA" id="ARBA00023136"/>
    </source>
</evidence>
<comment type="caution">
    <text evidence="13">The sequence shown here is derived from an EMBL/GenBank/DDBJ whole genome shotgun (WGS) entry which is preliminary data.</text>
</comment>
<evidence type="ECO:0000259" key="11">
    <source>
        <dbReference type="Pfam" id="PF00593"/>
    </source>
</evidence>
<comment type="similarity">
    <text evidence="8 9">Belongs to the TonB-dependent receptor family.</text>
</comment>
<sequence>MSRFALLAGAALAALLTTPAAAADEAAPPGDYHEPTSSDIVVTAAPFERNRADVLSAVSVLSGQDLAREVRSTIGDTLARQPGVSSTSFGPNASRPILRGFQGDRVHILTDGIGSFDVSNTSVDHAVTINPLLADRIEVLRGPAALQYGSSVIGGVVNVLDKRIPREVPDEAVHVDAIGTYASASDQLFGASAVDLPVSGKVVLHVDGSYLDGDDLKIGGYVLSPAARAQALANPNPEVRALADLKGRLPNSAARTWDIAGGASVITDTGQLGFALSHYDSLYGVPARYDLTTGEGEMPRLDVHQTRLDARTELDLGGGFFKQLRGRFGFADYKHTELEEDGTAGTRFFNKGGEGRLELVQNRRGVWQGSIGTQMLIRDFNVIGEEAFVPKNETIQYSLFTLQTLDWGKLKAEFGGRVDRSHISSDPINVDRRFTAWSGSAGASYEFVPGWKFGVNLAHTERVPSAEELFSNGPHAGTQAFEIGNPDFRKERSFGIEGTLRGGGRNYILEVSAYYNKFDDYIFDRQTGAIEDGLPVFQSAQADATYYGFEAQATVTLARFGDWKVDANGLADYVHATVKGVGPVPRIPPLRLLGGISATSGLLDGRVEVEHSFDQDRVAPFETATPGYTLVNASVGIRPFGEGRDKPEILLSANNIFDVDARRHASFLKDFAPLSGRDLRVTLRASF</sequence>
<evidence type="ECO:0000313" key="13">
    <source>
        <dbReference type="EMBL" id="MVO77520.1"/>
    </source>
</evidence>
<dbReference type="InterPro" id="IPR037066">
    <property type="entry name" value="Plug_dom_sf"/>
</dbReference>
<dbReference type="EMBL" id="WQMS01000006">
    <property type="protein sequence ID" value="MVO77520.1"/>
    <property type="molecule type" value="Genomic_DNA"/>
</dbReference>
<dbReference type="InterPro" id="IPR000531">
    <property type="entry name" value="Beta-barrel_TonB"/>
</dbReference>
<reference evidence="13 14" key="1">
    <citation type="submission" date="2019-12" db="EMBL/GenBank/DDBJ databases">
        <authorList>
            <person name="Huq M.A."/>
        </authorList>
    </citation>
    <scope>NUCLEOTIDE SEQUENCE [LARGE SCALE GENOMIC DNA]</scope>
    <source>
        <strain evidence="13 14">MAH-20</strain>
    </source>
</reference>
<dbReference type="Pfam" id="PF00593">
    <property type="entry name" value="TonB_dep_Rec_b-barrel"/>
    <property type="match status" value="1"/>
</dbReference>
<dbReference type="RefSeq" id="WP_157026441.1">
    <property type="nucleotide sequence ID" value="NZ_WQMS01000006.1"/>
</dbReference>
<dbReference type="AlphaFoldDB" id="A0A6I4IZ40"/>
<keyword evidence="14" id="KW-1185">Reference proteome</keyword>
<name>A0A6I4IZ40_9SPHN</name>